<evidence type="ECO:0000313" key="2">
    <source>
        <dbReference type="Proteomes" id="UP001649230"/>
    </source>
</evidence>
<proteinExistence type="predicted"/>
<dbReference type="Pfam" id="PF13692">
    <property type="entry name" value="Glyco_trans_1_4"/>
    <property type="match status" value="1"/>
</dbReference>
<evidence type="ECO:0000313" key="1">
    <source>
        <dbReference type="EMBL" id="UJF32099.1"/>
    </source>
</evidence>
<protein>
    <submittedName>
        <fullName evidence="1">Glycosyltransferase family 4 protein</fullName>
    </submittedName>
</protein>
<dbReference type="CDD" id="cd03801">
    <property type="entry name" value="GT4_PimA-like"/>
    <property type="match status" value="1"/>
</dbReference>
<sequence length="364" mass="42890">MNILLDGKFYNGHGLAEGNRILLRILHKAGFRVRIAPRDREEKHTVLPPEEIAFISSFEHVELPSNDIYIYNWIGAGVKYNPEFRINIARTTFETDRIPASWVPELNAFDEVWVQSTFNLQTFLSSGVRVPLRLIPNFFDIGQFQPEGPTLDHSFSESFRFLSIFDLKKRKGYDVLLNAYLNEFSIDDDVALIMKVRDNNRNERIEQFIAGHPKPAEQQPRIYMIDHMMLLEDMLKLYRVCDAFVLPTRGEGWGRPFFEAMLMELPSIGTEWSGHTEFMNSGNSYFIRVKKLIQIENELPMFNGHYWAEPSMKDLQRKMRHVFENREEAREKGKRARRELLEKFHEQEVAQRVMREINKFKILV</sequence>
<gene>
    <name evidence="1" type="ORF">L0M14_20525</name>
</gene>
<reference evidence="1 2" key="1">
    <citation type="journal article" date="2024" name="Int. J. Syst. Evol. Microbiol.">
        <title>Paenibacillus hexagrammi sp. nov., a novel bacterium isolated from the gut content of Hexagrammos agrammus.</title>
        <authorList>
            <person name="Jung H.K."/>
            <person name="Kim D.G."/>
            <person name="Zin H."/>
            <person name="Park J."/>
            <person name="Jung H."/>
            <person name="Kim Y.O."/>
            <person name="Kong H.J."/>
            <person name="Kim J.W."/>
            <person name="Kim Y.S."/>
        </authorList>
    </citation>
    <scope>NUCLEOTIDE SEQUENCE [LARGE SCALE GENOMIC DNA]</scope>
    <source>
        <strain evidence="1 2">YPD9-1</strain>
    </source>
</reference>
<dbReference type="Gene3D" id="3.40.50.2000">
    <property type="entry name" value="Glycogen Phosphorylase B"/>
    <property type="match status" value="1"/>
</dbReference>
<dbReference type="PANTHER" id="PTHR46656:SF3">
    <property type="entry name" value="PUTATIVE-RELATED"/>
    <property type="match status" value="1"/>
</dbReference>
<keyword evidence="2" id="KW-1185">Reference proteome</keyword>
<dbReference type="PANTHER" id="PTHR46656">
    <property type="entry name" value="PUTATIVE-RELATED"/>
    <property type="match status" value="1"/>
</dbReference>
<dbReference type="SUPFAM" id="SSF53756">
    <property type="entry name" value="UDP-Glycosyltransferase/glycogen phosphorylase"/>
    <property type="match status" value="1"/>
</dbReference>
<dbReference type="EMBL" id="CP090978">
    <property type="protein sequence ID" value="UJF32099.1"/>
    <property type="molecule type" value="Genomic_DNA"/>
</dbReference>
<dbReference type="Proteomes" id="UP001649230">
    <property type="component" value="Chromosome"/>
</dbReference>
<accession>A0ABY3SDP3</accession>
<organism evidence="1 2">
    <name type="scientific">Paenibacillus hexagrammi</name>
    <dbReference type="NCBI Taxonomy" id="2908839"/>
    <lineage>
        <taxon>Bacteria</taxon>
        <taxon>Bacillati</taxon>
        <taxon>Bacillota</taxon>
        <taxon>Bacilli</taxon>
        <taxon>Bacillales</taxon>
        <taxon>Paenibacillaceae</taxon>
        <taxon>Paenibacillus</taxon>
    </lineage>
</organism>
<dbReference type="RefSeq" id="WP_235118444.1">
    <property type="nucleotide sequence ID" value="NZ_CP090978.1"/>
</dbReference>
<name>A0ABY3SDP3_9BACL</name>